<protein>
    <submittedName>
        <fullName evidence="4">Uncharacterized protein</fullName>
    </submittedName>
</protein>
<dbReference type="AlphaFoldDB" id="A0A409WI27"/>
<reference evidence="4 5" key="1">
    <citation type="journal article" date="2018" name="Evol. Lett.">
        <title>Horizontal gene cluster transfer increased hallucinogenic mushroom diversity.</title>
        <authorList>
            <person name="Reynolds H.T."/>
            <person name="Vijayakumar V."/>
            <person name="Gluck-Thaler E."/>
            <person name="Korotkin H.B."/>
            <person name="Matheny P.B."/>
            <person name="Slot J.C."/>
        </authorList>
    </citation>
    <scope>NUCLEOTIDE SEQUENCE [LARGE SCALE GENOMIC DNA]</scope>
    <source>
        <strain evidence="4 5">2631</strain>
    </source>
</reference>
<sequence length="509" mass="58129">MLLSTADGMGQEASSQARRPPSLWSSGIDPDTDIQTAIKAYKPFALLHHADRNHGGLLATQRFPRGLWGINTYAHRFSHRTPQIGAAWNICQRHFDNPTCVTLKPKPLLRTLAALQQTMIFLWTKISSMSSTCLCLPKRYLDVIHELKANHQGYRYERSGRTGGSLYSFSGGFAQSQERQRKENEEYEKRKRELEHEIEREECERAVIAQKLKADEDRRAIALENAFRLGAAGAGDAASVKRAILEYDLDVNTPENDPNCPQTAHKLPTKQDNVSLDDSLLHVVASYCDEKPFMSLIERGCTPLQLAIESGVPSVVEFLVKYATTHDVERRWKIEGISEEIKEALQERFRTAGSVSYSLDPMTSKKLQCRHKLEERAERIAKRRLPNWSQEQARLKAGVEEHQQFEDNRRAKEAHAKLLEETSLYVEAEQRTAASRKKLERKEKEEPNRKESHKRSSSSVETVLDPPIVIKKAVSPPNAVSTEERKTLRYLKIKKKRKSQIGRKKDVKR</sequence>
<dbReference type="STRING" id="93625.A0A409WI27"/>
<gene>
    <name evidence="4" type="ORF">CVT25_015519</name>
</gene>
<feature type="repeat" description="ANK" evidence="1">
    <location>
        <begin position="299"/>
        <end position="331"/>
    </location>
</feature>
<evidence type="ECO:0000313" key="4">
    <source>
        <dbReference type="EMBL" id="PPQ78186.1"/>
    </source>
</evidence>
<evidence type="ECO:0000256" key="3">
    <source>
        <dbReference type="SAM" id="MobiDB-lite"/>
    </source>
</evidence>
<keyword evidence="1" id="KW-0040">ANK repeat</keyword>
<dbReference type="OrthoDB" id="10250354at2759"/>
<keyword evidence="5" id="KW-1185">Reference proteome</keyword>
<dbReference type="InParanoid" id="A0A409WI27"/>
<evidence type="ECO:0000256" key="2">
    <source>
        <dbReference type="SAM" id="Coils"/>
    </source>
</evidence>
<dbReference type="EMBL" id="NHYD01003425">
    <property type="protein sequence ID" value="PPQ78186.1"/>
    <property type="molecule type" value="Genomic_DNA"/>
</dbReference>
<comment type="caution">
    <text evidence="4">The sequence shown here is derived from an EMBL/GenBank/DDBJ whole genome shotgun (WGS) entry which is preliminary data.</text>
</comment>
<keyword evidence="2" id="KW-0175">Coiled coil</keyword>
<accession>A0A409WI27</accession>
<proteinExistence type="predicted"/>
<dbReference type="Proteomes" id="UP000283269">
    <property type="component" value="Unassembled WGS sequence"/>
</dbReference>
<feature type="compositionally biased region" description="Basic and acidic residues" evidence="3">
    <location>
        <begin position="440"/>
        <end position="450"/>
    </location>
</feature>
<evidence type="ECO:0000256" key="1">
    <source>
        <dbReference type="PROSITE-ProRule" id="PRU00023"/>
    </source>
</evidence>
<dbReference type="PROSITE" id="PS50088">
    <property type="entry name" value="ANK_REPEAT"/>
    <property type="match status" value="1"/>
</dbReference>
<organism evidence="4 5">
    <name type="scientific">Psilocybe cyanescens</name>
    <dbReference type="NCBI Taxonomy" id="93625"/>
    <lineage>
        <taxon>Eukaryota</taxon>
        <taxon>Fungi</taxon>
        <taxon>Dikarya</taxon>
        <taxon>Basidiomycota</taxon>
        <taxon>Agaricomycotina</taxon>
        <taxon>Agaricomycetes</taxon>
        <taxon>Agaricomycetidae</taxon>
        <taxon>Agaricales</taxon>
        <taxon>Agaricineae</taxon>
        <taxon>Strophariaceae</taxon>
        <taxon>Psilocybe</taxon>
    </lineage>
</organism>
<feature type="region of interest" description="Disordered" evidence="3">
    <location>
        <begin position="429"/>
        <end position="486"/>
    </location>
</feature>
<dbReference type="InterPro" id="IPR002110">
    <property type="entry name" value="Ankyrin_rpt"/>
</dbReference>
<name>A0A409WI27_PSICY</name>
<feature type="region of interest" description="Disordered" evidence="3">
    <location>
        <begin position="1"/>
        <end position="27"/>
    </location>
</feature>
<feature type="coiled-coil region" evidence="2">
    <location>
        <begin position="177"/>
        <end position="211"/>
    </location>
</feature>
<evidence type="ECO:0000313" key="5">
    <source>
        <dbReference type="Proteomes" id="UP000283269"/>
    </source>
</evidence>